<organism evidence="2 3">
    <name type="scientific">Sphingobacterium chuzhouense</name>
    <dbReference type="NCBI Taxonomy" id="1742264"/>
    <lineage>
        <taxon>Bacteria</taxon>
        <taxon>Pseudomonadati</taxon>
        <taxon>Bacteroidota</taxon>
        <taxon>Sphingobacteriia</taxon>
        <taxon>Sphingobacteriales</taxon>
        <taxon>Sphingobacteriaceae</taxon>
        <taxon>Sphingobacterium</taxon>
    </lineage>
</organism>
<dbReference type="Proteomes" id="UP000651112">
    <property type="component" value="Unassembled WGS sequence"/>
</dbReference>
<dbReference type="Pfam" id="PF12728">
    <property type="entry name" value="HTH_17"/>
    <property type="match status" value="1"/>
</dbReference>
<accession>A0ABR7XXH4</accession>
<dbReference type="EMBL" id="JACNYL010000006">
    <property type="protein sequence ID" value="MBD1423745.1"/>
    <property type="molecule type" value="Genomic_DNA"/>
</dbReference>
<dbReference type="InterPro" id="IPR009061">
    <property type="entry name" value="DNA-bd_dom_put_sf"/>
</dbReference>
<proteinExistence type="predicted"/>
<sequence>MNVRKRNRKEYMKWRARTIAKILLAKKSVYKEILALLRKSASKEEDTPLFSAKEVQALFNIAHSTYYRWIGGGWLNPTLINGRHYYQKEDILALLEKRRYRSRGGLE</sequence>
<keyword evidence="3" id="KW-1185">Reference proteome</keyword>
<dbReference type="SUPFAM" id="SSF46955">
    <property type="entry name" value="Putative DNA-binding domain"/>
    <property type="match status" value="1"/>
</dbReference>
<feature type="domain" description="Helix-turn-helix" evidence="1">
    <location>
        <begin position="49"/>
        <end position="99"/>
    </location>
</feature>
<gene>
    <name evidence="2" type="ORF">H8B21_19460</name>
</gene>
<evidence type="ECO:0000259" key="1">
    <source>
        <dbReference type="Pfam" id="PF12728"/>
    </source>
</evidence>
<dbReference type="InterPro" id="IPR041657">
    <property type="entry name" value="HTH_17"/>
</dbReference>
<protein>
    <submittedName>
        <fullName evidence="2">Helix-turn-helix domain-containing protein</fullName>
    </submittedName>
</protein>
<dbReference type="RefSeq" id="WP_190315521.1">
    <property type="nucleotide sequence ID" value="NZ_JACNYL010000006.1"/>
</dbReference>
<evidence type="ECO:0000313" key="2">
    <source>
        <dbReference type="EMBL" id="MBD1423745.1"/>
    </source>
</evidence>
<evidence type="ECO:0000313" key="3">
    <source>
        <dbReference type="Proteomes" id="UP000651112"/>
    </source>
</evidence>
<reference evidence="2 3" key="1">
    <citation type="submission" date="2020-08" db="EMBL/GenBank/DDBJ databases">
        <title>Sphingobacterium sp. DN00404 isolated from aquaculture water.</title>
        <authorList>
            <person name="Zhang M."/>
        </authorList>
    </citation>
    <scope>NUCLEOTIDE SEQUENCE [LARGE SCALE GENOMIC DNA]</scope>
    <source>
        <strain evidence="2 3">KCTC 42746</strain>
    </source>
</reference>
<name>A0ABR7XXH4_9SPHI</name>
<comment type="caution">
    <text evidence="2">The sequence shown here is derived from an EMBL/GenBank/DDBJ whole genome shotgun (WGS) entry which is preliminary data.</text>
</comment>